<dbReference type="CDD" id="cd13132">
    <property type="entry name" value="MATE_eukaryotic"/>
    <property type="match status" value="1"/>
</dbReference>
<dbReference type="Pfam" id="PF01554">
    <property type="entry name" value="MatE"/>
    <property type="match status" value="1"/>
</dbReference>
<dbReference type="EMBL" id="LRBV02000001">
    <property type="status" value="NOT_ANNOTATED_CDS"/>
    <property type="molecule type" value="Genomic_DNA"/>
</dbReference>
<evidence type="ECO:0000256" key="4">
    <source>
        <dbReference type="ARBA" id="ARBA00022989"/>
    </source>
</evidence>
<comment type="subcellular location">
    <subcellularLocation>
        <location evidence="1">Membrane</location>
        <topology evidence="1">Multi-pass membrane protein</topology>
    </subcellularLocation>
</comment>
<comment type="similarity">
    <text evidence="2">Belongs to the multi antimicrobial extrusion (MATE) (TC 2.A.66.1) family.</text>
</comment>
<dbReference type="PANTHER" id="PTHR11206">
    <property type="entry name" value="MULTIDRUG RESISTANCE PROTEIN"/>
    <property type="match status" value="1"/>
</dbReference>
<evidence type="ECO:0000256" key="2">
    <source>
        <dbReference type="ARBA" id="ARBA00010199"/>
    </source>
</evidence>
<feature type="transmembrane region" description="Helical" evidence="7">
    <location>
        <begin position="259"/>
        <end position="280"/>
    </location>
</feature>
<feature type="region of interest" description="Disordered" evidence="6">
    <location>
        <begin position="1"/>
        <end position="22"/>
    </location>
</feature>
<evidence type="ECO:0000256" key="1">
    <source>
        <dbReference type="ARBA" id="ARBA00004141"/>
    </source>
</evidence>
<sequence length="401" mass="43413">MEESLLAKGIQEDDKRKSETNPSSLTWATFTEELKRLGSLAGPMVAVALSQYMLLIISMMMVGHLGELALSSTAIAIFLSGVTGFSLLSGLKNLGAALAICISYWLNVILLGLYMKYSPACTKTHVPLSMDQFQGIGECFRFAIPSAIMICLEWWSFELLILLSGLLPNPKLETSVLSVCLNTISAIYTIPMGYGCAASTRVSNELGAGNPQAARVVVFVVLFLAIIETSIVSTILLASRQVFGYTFSNEKEVVDYVTTMAPLFSLSVILDSLQGVLAGIARGSGWQHIGAYVNLGAFYLCGIPVAVILSFLAKLRGRGLWIGIQTGSFVQTVVLSIITSCTDWEKQVYPPLLSLDAFVLSLAQNSFLLCFIAKTLEGGKDPKYWNFLISIGPECLLNSHI</sequence>
<keyword evidence="5 7" id="KW-0472">Membrane</keyword>
<feature type="transmembrane region" description="Helical" evidence="7">
    <location>
        <begin position="175"/>
        <end position="195"/>
    </location>
</feature>
<proteinExistence type="inferred from homology"/>
<organism evidence="8 9">
    <name type="scientific">Quercus lobata</name>
    <name type="common">Valley oak</name>
    <dbReference type="NCBI Taxonomy" id="97700"/>
    <lineage>
        <taxon>Eukaryota</taxon>
        <taxon>Viridiplantae</taxon>
        <taxon>Streptophyta</taxon>
        <taxon>Embryophyta</taxon>
        <taxon>Tracheophyta</taxon>
        <taxon>Spermatophyta</taxon>
        <taxon>Magnoliopsida</taxon>
        <taxon>eudicotyledons</taxon>
        <taxon>Gunneridae</taxon>
        <taxon>Pentapetalae</taxon>
        <taxon>rosids</taxon>
        <taxon>fabids</taxon>
        <taxon>Fagales</taxon>
        <taxon>Fagaceae</taxon>
        <taxon>Quercus</taxon>
    </lineage>
</organism>
<evidence type="ECO:0000256" key="5">
    <source>
        <dbReference type="ARBA" id="ARBA00023136"/>
    </source>
</evidence>
<dbReference type="GO" id="GO:0015297">
    <property type="term" value="F:antiporter activity"/>
    <property type="evidence" value="ECO:0007669"/>
    <property type="project" value="InterPro"/>
</dbReference>
<dbReference type="NCBIfam" id="TIGR00797">
    <property type="entry name" value="matE"/>
    <property type="match status" value="1"/>
</dbReference>
<evidence type="ECO:0000256" key="7">
    <source>
        <dbReference type="SAM" id="Phobius"/>
    </source>
</evidence>
<evidence type="ECO:0008006" key="10">
    <source>
        <dbReference type="Google" id="ProtNLM"/>
    </source>
</evidence>
<evidence type="ECO:0000313" key="8">
    <source>
        <dbReference type="EnsemblPlants" id="QL01p002949:mrna"/>
    </source>
</evidence>
<reference evidence="8 9" key="1">
    <citation type="journal article" date="2016" name="G3 (Bethesda)">
        <title>First Draft Assembly and Annotation of the Genome of a California Endemic Oak Quercus lobata Nee (Fagaceae).</title>
        <authorList>
            <person name="Sork V.L."/>
            <person name="Fitz-Gibbon S.T."/>
            <person name="Puiu D."/>
            <person name="Crepeau M."/>
            <person name="Gugger P.F."/>
            <person name="Sherman R."/>
            <person name="Stevens K."/>
            <person name="Langley C.H."/>
            <person name="Pellegrini M."/>
            <person name="Salzberg S.L."/>
        </authorList>
    </citation>
    <scope>NUCLEOTIDE SEQUENCE [LARGE SCALE GENOMIC DNA]</scope>
    <source>
        <strain evidence="8 9">cv. SW786</strain>
    </source>
</reference>
<feature type="transmembrane region" description="Helical" evidence="7">
    <location>
        <begin position="94"/>
        <end position="114"/>
    </location>
</feature>
<keyword evidence="3 7" id="KW-0812">Transmembrane</keyword>
<dbReference type="GO" id="GO:1990961">
    <property type="term" value="P:xenobiotic detoxification by transmembrane export across the plasma membrane"/>
    <property type="evidence" value="ECO:0007669"/>
    <property type="project" value="InterPro"/>
</dbReference>
<dbReference type="Proteomes" id="UP000594261">
    <property type="component" value="Chromosome 1"/>
</dbReference>
<feature type="compositionally biased region" description="Basic and acidic residues" evidence="6">
    <location>
        <begin position="10"/>
        <end position="19"/>
    </location>
</feature>
<accession>A0A7N2KKJ3</accession>
<evidence type="ECO:0000313" key="9">
    <source>
        <dbReference type="Proteomes" id="UP000594261"/>
    </source>
</evidence>
<feature type="transmembrane region" description="Helical" evidence="7">
    <location>
        <begin position="292"/>
        <end position="313"/>
    </location>
</feature>
<feature type="transmembrane region" description="Helical" evidence="7">
    <location>
        <begin position="68"/>
        <end position="88"/>
    </location>
</feature>
<evidence type="ECO:0000256" key="3">
    <source>
        <dbReference type="ARBA" id="ARBA00022692"/>
    </source>
</evidence>
<keyword evidence="4 7" id="KW-1133">Transmembrane helix</keyword>
<dbReference type="InterPro" id="IPR045069">
    <property type="entry name" value="MATE_euk"/>
</dbReference>
<dbReference type="EnsemblPlants" id="QL01p002949:mrna">
    <property type="protein sequence ID" value="QL01p002949:mrna"/>
    <property type="gene ID" value="QL01p002949"/>
</dbReference>
<protein>
    <recommendedName>
        <fullName evidence="10">Multidrug and toxic compound extrusion protein</fullName>
    </recommendedName>
</protein>
<feature type="transmembrane region" description="Helical" evidence="7">
    <location>
        <begin position="40"/>
        <end position="61"/>
    </location>
</feature>
<evidence type="ECO:0000256" key="6">
    <source>
        <dbReference type="SAM" id="MobiDB-lite"/>
    </source>
</evidence>
<dbReference type="GO" id="GO:0016020">
    <property type="term" value="C:membrane"/>
    <property type="evidence" value="ECO:0007669"/>
    <property type="project" value="UniProtKB-SubCell"/>
</dbReference>
<dbReference type="InterPro" id="IPR002528">
    <property type="entry name" value="MATE_fam"/>
</dbReference>
<reference evidence="8" key="2">
    <citation type="submission" date="2021-01" db="UniProtKB">
        <authorList>
            <consortium name="EnsemblPlants"/>
        </authorList>
    </citation>
    <scope>IDENTIFICATION</scope>
</reference>
<dbReference type="OMA" id="WATFTEE"/>
<keyword evidence="9" id="KW-1185">Reference proteome</keyword>
<dbReference type="GO" id="GO:0042910">
    <property type="term" value="F:xenobiotic transmembrane transporter activity"/>
    <property type="evidence" value="ECO:0007669"/>
    <property type="project" value="InterPro"/>
</dbReference>
<dbReference type="Gramene" id="QL01p002949:mrna">
    <property type="protein sequence ID" value="QL01p002949:mrna"/>
    <property type="gene ID" value="QL01p002949"/>
</dbReference>
<dbReference type="AlphaFoldDB" id="A0A7N2KKJ3"/>
<feature type="transmembrane region" description="Helical" evidence="7">
    <location>
        <begin position="216"/>
        <end position="239"/>
    </location>
</feature>
<name>A0A7N2KKJ3_QUELO</name>
<dbReference type="InParanoid" id="A0A7N2KKJ3"/>